<accession>A0A220MFL4</accession>
<dbReference type="KEGG" id="bfm:BP422_09750"/>
<dbReference type="AlphaFoldDB" id="A0A220MFL4"/>
<reference evidence="1 2" key="1">
    <citation type="submission" date="2016-11" db="EMBL/GenBank/DDBJ databases">
        <authorList>
            <person name="Jaros S."/>
            <person name="Januszkiewicz K."/>
            <person name="Wedrychowicz H."/>
        </authorList>
    </citation>
    <scope>NUCLEOTIDE SEQUENCE [LARGE SCALE GENOMIC DNA]</scope>
    <source>
        <strain evidence="1 2">NF2</strain>
    </source>
</reference>
<gene>
    <name evidence="1" type="ORF">BP422_09750</name>
</gene>
<evidence type="ECO:0000313" key="1">
    <source>
        <dbReference type="EMBL" id="ASJ53808.1"/>
    </source>
</evidence>
<sequence>MNRNLRYVAFIDILGFRNIVKQFKGRVADLGTELSNIFRAAIFAALTGENVNIENLPSETELPQVVKFYQFSDSVILYTDDHKAESFIVSSVSSTSYYPDTYYRGFLFAAHWLKMNCMRSHLS</sequence>
<dbReference type="Proteomes" id="UP000197781">
    <property type="component" value="Chromosome"/>
</dbReference>
<dbReference type="RefSeq" id="WP_088907599.1">
    <property type="nucleotide sequence ID" value="NZ_CP018145.1"/>
</dbReference>
<dbReference type="EMBL" id="CP018145">
    <property type="protein sequence ID" value="ASJ53808.1"/>
    <property type="molecule type" value="Genomic_DNA"/>
</dbReference>
<protein>
    <submittedName>
        <fullName evidence="1">Uncharacterized protein</fullName>
    </submittedName>
</protein>
<organism evidence="1 2">
    <name type="scientific">Brevibacillus formosus</name>
    <dbReference type="NCBI Taxonomy" id="54913"/>
    <lineage>
        <taxon>Bacteria</taxon>
        <taxon>Bacillati</taxon>
        <taxon>Bacillota</taxon>
        <taxon>Bacilli</taxon>
        <taxon>Bacillales</taxon>
        <taxon>Paenibacillaceae</taxon>
        <taxon>Brevibacillus</taxon>
    </lineage>
</organism>
<name>A0A220MFL4_9BACL</name>
<evidence type="ECO:0000313" key="2">
    <source>
        <dbReference type="Proteomes" id="UP000197781"/>
    </source>
</evidence>
<proteinExistence type="predicted"/>